<feature type="binding site" evidence="10">
    <location>
        <position position="34"/>
    </location>
    <ligand>
        <name>a divalent metal cation</name>
        <dbReference type="ChEBI" id="CHEBI:60240"/>
    </ligand>
</feature>
<feature type="binding site" evidence="10">
    <location>
        <position position="68"/>
    </location>
    <ligand>
        <name>a divalent metal cation</name>
        <dbReference type="ChEBI" id="CHEBI:60240"/>
    </ligand>
</feature>
<dbReference type="Pfam" id="PF00834">
    <property type="entry name" value="Ribul_P_3_epim"/>
    <property type="match status" value="1"/>
</dbReference>
<comment type="cofactor">
    <cofactor evidence="2">
        <name>Mn(2+)</name>
        <dbReference type="ChEBI" id="CHEBI:29035"/>
    </cofactor>
</comment>
<keyword evidence="13" id="KW-1185">Reference proteome</keyword>
<feature type="binding site" evidence="10">
    <location>
        <begin position="177"/>
        <end position="179"/>
    </location>
    <ligand>
        <name>substrate</name>
    </ligand>
</feature>
<evidence type="ECO:0000256" key="4">
    <source>
        <dbReference type="ARBA" id="ARBA00001947"/>
    </source>
</evidence>
<dbReference type="Proteomes" id="UP001497533">
    <property type="component" value="Chromosome"/>
</dbReference>
<evidence type="ECO:0000313" key="13">
    <source>
        <dbReference type="Proteomes" id="UP001497533"/>
    </source>
</evidence>
<keyword evidence="8 10" id="KW-0479">Metal-binding</keyword>
<comment type="pathway">
    <text evidence="10">Carbohydrate degradation.</text>
</comment>
<gene>
    <name evidence="10 12" type="primary">rpe</name>
    <name evidence="12" type="ORF">PRHACTZTBTEA_393</name>
</gene>
<dbReference type="InterPro" id="IPR013785">
    <property type="entry name" value="Aldolase_TIM"/>
</dbReference>
<dbReference type="InterPro" id="IPR011060">
    <property type="entry name" value="RibuloseP-bd_barrel"/>
</dbReference>
<dbReference type="PROSITE" id="PS01086">
    <property type="entry name" value="RIBUL_P_3_EPIMER_2"/>
    <property type="match status" value="1"/>
</dbReference>
<comment type="cofactor">
    <cofactor evidence="10">
        <name>a divalent metal cation</name>
        <dbReference type="ChEBI" id="CHEBI:60240"/>
    </cofactor>
    <text evidence="10">Binds 1 divalent metal cation per subunit.</text>
</comment>
<dbReference type="CDD" id="cd00429">
    <property type="entry name" value="RPE"/>
    <property type="match status" value="1"/>
</dbReference>
<name>A0ABP1CDY5_9GAMM</name>
<feature type="binding site" evidence="10">
    <location>
        <begin position="199"/>
        <end position="200"/>
    </location>
    <ligand>
        <name>substrate</name>
    </ligand>
</feature>
<dbReference type="RefSeq" id="WP_341764782.1">
    <property type="nucleotide sequence ID" value="NZ_OZ034688.1"/>
</dbReference>
<dbReference type="NCBIfam" id="NF004076">
    <property type="entry name" value="PRK05581.1-4"/>
    <property type="match status" value="1"/>
</dbReference>
<comment type="cofactor">
    <cofactor evidence="3">
        <name>Co(2+)</name>
        <dbReference type="ChEBI" id="CHEBI:48828"/>
    </cofactor>
</comment>
<keyword evidence="10 11" id="KW-0119">Carbohydrate metabolism</keyword>
<organism evidence="12 13">
    <name type="scientific">Candidatus Providencia siddallii</name>
    <dbReference type="NCBI Taxonomy" id="1715285"/>
    <lineage>
        <taxon>Bacteria</taxon>
        <taxon>Pseudomonadati</taxon>
        <taxon>Pseudomonadota</taxon>
        <taxon>Gammaproteobacteria</taxon>
        <taxon>Enterobacterales</taxon>
        <taxon>Morganellaceae</taxon>
        <taxon>Providencia</taxon>
    </lineage>
</organism>
<accession>A0ABP1CDY5</accession>
<dbReference type="PROSITE" id="PS01085">
    <property type="entry name" value="RIBUL_P_3_EPIMER_1"/>
    <property type="match status" value="1"/>
</dbReference>
<evidence type="ECO:0000256" key="7">
    <source>
        <dbReference type="ARBA" id="ARBA00013188"/>
    </source>
</evidence>
<dbReference type="GO" id="GO:0004750">
    <property type="term" value="F:D-ribulose-phosphate 3-epimerase activity"/>
    <property type="evidence" value="ECO:0007669"/>
    <property type="project" value="UniProtKB-EC"/>
</dbReference>
<evidence type="ECO:0000256" key="2">
    <source>
        <dbReference type="ARBA" id="ARBA00001936"/>
    </source>
</evidence>
<dbReference type="PANTHER" id="PTHR11749">
    <property type="entry name" value="RIBULOSE-5-PHOSPHATE-3-EPIMERASE"/>
    <property type="match status" value="1"/>
</dbReference>
<dbReference type="Gene3D" id="3.20.20.70">
    <property type="entry name" value="Aldolase class I"/>
    <property type="match status" value="1"/>
</dbReference>
<evidence type="ECO:0000256" key="8">
    <source>
        <dbReference type="ARBA" id="ARBA00022723"/>
    </source>
</evidence>
<dbReference type="NCBIfam" id="TIGR01163">
    <property type="entry name" value="rpe"/>
    <property type="match status" value="1"/>
</dbReference>
<feature type="binding site" evidence="10">
    <location>
        <position position="177"/>
    </location>
    <ligand>
        <name>a divalent metal cation</name>
        <dbReference type="ChEBI" id="CHEBI:60240"/>
    </ligand>
</feature>
<feature type="binding site" evidence="10">
    <location>
        <position position="68"/>
    </location>
    <ligand>
        <name>substrate</name>
    </ligand>
</feature>
<dbReference type="EC" id="5.1.3.1" evidence="7 10"/>
<comment type="cofactor">
    <cofactor evidence="4">
        <name>Zn(2+)</name>
        <dbReference type="ChEBI" id="CHEBI:29105"/>
    </cofactor>
</comment>
<dbReference type="SUPFAM" id="SSF51366">
    <property type="entry name" value="Ribulose-phoshate binding barrel"/>
    <property type="match status" value="1"/>
</dbReference>
<comment type="cofactor">
    <cofactor evidence="5">
        <name>Fe(2+)</name>
        <dbReference type="ChEBI" id="CHEBI:29033"/>
    </cofactor>
</comment>
<evidence type="ECO:0000256" key="11">
    <source>
        <dbReference type="PIRNR" id="PIRNR001461"/>
    </source>
</evidence>
<sequence length="224" mass="25227">MKKFIISSSILSADFARLGEDINKVLIAGADKIHFDVMDNHYVPNLTFGPQVFKSLNDYGITAPIDIHLMVKPIDRIIYDFIKVGAKHIIFHPETSKNIKKTLELIKDYGCTSGLALNPKTSFNYLESVMDKINTILLMSVNPGFEGQLFIPNTLNKIRQLRKKINDSKYKINLEIDGGIKINNILSIANAGANIFVIGSAIFHQKNYKYVIDEINNKLLKNSN</sequence>
<protein>
    <recommendedName>
        <fullName evidence="7 10">Ribulose-phosphate 3-epimerase</fullName>
        <ecNumber evidence="7 10">5.1.3.1</ecNumber>
    </recommendedName>
</protein>
<proteinExistence type="inferred from homology"/>
<feature type="binding site" evidence="10">
    <location>
        <position position="36"/>
    </location>
    <ligand>
        <name>a divalent metal cation</name>
        <dbReference type="ChEBI" id="CHEBI:60240"/>
    </ligand>
</feature>
<feature type="binding site" evidence="10">
    <location>
        <begin position="144"/>
        <end position="147"/>
    </location>
    <ligand>
        <name>substrate</name>
    </ligand>
</feature>
<dbReference type="InterPro" id="IPR000056">
    <property type="entry name" value="Ribul_P_3_epim-like"/>
</dbReference>
<evidence type="ECO:0000256" key="1">
    <source>
        <dbReference type="ARBA" id="ARBA00001782"/>
    </source>
</evidence>
<comment type="function">
    <text evidence="10">Catalyzes the reversible epimerization of D-ribulose 5-phosphate to D-xylulose 5-phosphate.</text>
</comment>
<evidence type="ECO:0000313" key="12">
    <source>
        <dbReference type="EMBL" id="CAL1329313.1"/>
    </source>
</evidence>
<dbReference type="InterPro" id="IPR026019">
    <property type="entry name" value="Ribul_P_3_epim"/>
</dbReference>
<feature type="active site" description="Proton acceptor" evidence="10">
    <location>
        <position position="36"/>
    </location>
</feature>
<dbReference type="PIRSF" id="PIRSF001461">
    <property type="entry name" value="RPE"/>
    <property type="match status" value="1"/>
</dbReference>
<comment type="similarity">
    <text evidence="6 10 11">Belongs to the ribulose-phosphate 3-epimerase family.</text>
</comment>
<comment type="catalytic activity">
    <reaction evidence="1 10 11">
        <text>D-ribulose 5-phosphate = D-xylulose 5-phosphate</text>
        <dbReference type="Rhea" id="RHEA:13677"/>
        <dbReference type="ChEBI" id="CHEBI:57737"/>
        <dbReference type="ChEBI" id="CHEBI:58121"/>
        <dbReference type="EC" id="5.1.3.1"/>
    </reaction>
</comment>
<dbReference type="EMBL" id="OZ034688">
    <property type="protein sequence ID" value="CAL1329313.1"/>
    <property type="molecule type" value="Genomic_DNA"/>
</dbReference>
<feature type="active site" description="Proton donor" evidence="10">
    <location>
        <position position="177"/>
    </location>
</feature>
<feature type="binding site" evidence="10">
    <location>
        <position position="9"/>
    </location>
    <ligand>
        <name>substrate</name>
    </ligand>
</feature>
<evidence type="ECO:0000256" key="3">
    <source>
        <dbReference type="ARBA" id="ARBA00001941"/>
    </source>
</evidence>
<keyword evidence="9 10" id="KW-0413">Isomerase</keyword>
<evidence type="ECO:0000256" key="9">
    <source>
        <dbReference type="ARBA" id="ARBA00023235"/>
    </source>
</evidence>
<reference evidence="12" key="1">
    <citation type="submission" date="2024-04" db="EMBL/GenBank/DDBJ databases">
        <authorList>
            <person name="Manzano-Marin A."/>
            <person name="Manzano-Marin A."/>
            <person name="Alejandro Manzano Marin A."/>
        </authorList>
    </citation>
    <scope>NUCLEOTIDE SEQUENCE [LARGE SCALE GENOMIC DNA]</scope>
    <source>
        <strain evidence="12">TABTEA</strain>
    </source>
</reference>
<evidence type="ECO:0000256" key="10">
    <source>
        <dbReference type="HAMAP-Rule" id="MF_02227"/>
    </source>
</evidence>
<dbReference type="HAMAP" id="MF_02227">
    <property type="entry name" value="RPE"/>
    <property type="match status" value="1"/>
</dbReference>
<evidence type="ECO:0000256" key="6">
    <source>
        <dbReference type="ARBA" id="ARBA00009541"/>
    </source>
</evidence>
<evidence type="ECO:0000256" key="5">
    <source>
        <dbReference type="ARBA" id="ARBA00001954"/>
    </source>
</evidence>